<name>A0ABQ5I4C4_9ASTR</name>
<reference evidence="4" key="1">
    <citation type="journal article" date="2022" name="Int. J. Mol. Sci.">
        <title>Draft Genome of Tanacetum Coccineum: Genomic Comparison of Closely Related Tanacetum-Family Plants.</title>
        <authorList>
            <person name="Yamashiro T."/>
            <person name="Shiraishi A."/>
            <person name="Nakayama K."/>
            <person name="Satake H."/>
        </authorList>
    </citation>
    <scope>NUCLEOTIDE SEQUENCE</scope>
</reference>
<keyword evidence="4" id="KW-0808">Transferase</keyword>
<reference evidence="4" key="2">
    <citation type="submission" date="2022-01" db="EMBL/GenBank/DDBJ databases">
        <authorList>
            <person name="Yamashiro T."/>
            <person name="Shiraishi A."/>
            <person name="Satake H."/>
            <person name="Nakayama K."/>
        </authorList>
    </citation>
    <scope>NUCLEOTIDE SEQUENCE</scope>
</reference>
<feature type="domain" description="Retrovirus-related Pol polyprotein from transposon TNT 1-94-like beta-barrel" evidence="3">
    <location>
        <begin position="727"/>
        <end position="760"/>
    </location>
</feature>
<feature type="region of interest" description="Disordered" evidence="1">
    <location>
        <begin position="803"/>
        <end position="826"/>
    </location>
</feature>
<dbReference type="EMBL" id="BQNB010020345">
    <property type="protein sequence ID" value="GJT94968.1"/>
    <property type="molecule type" value="Genomic_DNA"/>
</dbReference>
<keyword evidence="4" id="KW-0548">Nucleotidyltransferase</keyword>
<dbReference type="Pfam" id="PF17921">
    <property type="entry name" value="Integrase_H2C2"/>
    <property type="match status" value="1"/>
</dbReference>
<protein>
    <submittedName>
        <fullName evidence="4">Reverse transcriptase domain-containing protein</fullName>
    </submittedName>
</protein>
<evidence type="ECO:0000259" key="3">
    <source>
        <dbReference type="Pfam" id="PF22936"/>
    </source>
</evidence>
<dbReference type="Gene3D" id="3.30.420.10">
    <property type="entry name" value="Ribonuclease H-like superfamily/Ribonuclease H"/>
    <property type="match status" value="1"/>
</dbReference>
<evidence type="ECO:0000256" key="1">
    <source>
        <dbReference type="SAM" id="MobiDB-lite"/>
    </source>
</evidence>
<keyword evidence="5" id="KW-1185">Reference proteome</keyword>
<dbReference type="Pfam" id="PF14223">
    <property type="entry name" value="Retrotran_gag_2"/>
    <property type="match status" value="1"/>
</dbReference>
<dbReference type="SUPFAM" id="SSF53098">
    <property type="entry name" value="Ribonuclease H-like"/>
    <property type="match status" value="1"/>
</dbReference>
<accession>A0ABQ5I4C4</accession>
<dbReference type="InterPro" id="IPR041588">
    <property type="entry name" value="Integrase_H2C2"/>
</dbReference>
<dbReference type="PANTHER" id="PTHR45835">
    <property type="entry name" value="YALI0A06105P"/>
    <property type="match status" value="1"/>
</dbReference>
<dbReference type="InterPro" id="IPR012337">
    <property type="entry name" value="RNaseH-like_sf"/>
</dbReference>
<evidence type="ECO:0000313" key="4">
    <source>
        <dbReference type="EMBL" id="GJT94968.1"/>
    </source>
</evidence>
<keyword evidence="4" id="KW-0695">RNA-directed DNA polymerase</keyword>
<proteinExistence type="predicted"/>
<evidence type="ECO:0000259" key="2">
    <source>
        <dbReference type="Pfam" id="PF17921"/>
    </source>
</evidence>
<dbReference type="Gene3D" id="1.10.340.70">
    <property type="match status" value="1"/>
</dbReference>
<dbReference type="InterPro" id="IPR054722">
    <property type="entry name" value="PolX-like_BBD"/>
</dbReference>
<feature type="domain" description="Integrase zinc-binding" evidence="2">
    <location>
        <begin position="60"/>
        <end position="114"/>
    </location>
</feature>
<organism evidence="4 5">
    <name type="scientific">Tanacetum coccineum</name>
    <dbReference type="NCBI Taxonomy" id="301880"/>
    <lineage>
        <taxon>Eukaryota</taxon>
        <taxon>Viridiplantae</taxon>
        <taxon>Streptophyta</taxon>
        <taxon>Embryophyta</taxon>
        <taxon>Tracheophyta</taxon>
        <taxon>Spermatophyta</taxon>
        <taxon>Magnoliopsida</taxon>
        <taxon>eudicotyledons</taxon>
        <taxon>Gunneridae</taxon>
        <taxon>Pentapetalae</taxon>
        <taxon>asterids</taxon>
        <taxon>campanulids</taxon>
        <taxon>Asterales</taxon>
        <taxon>Asteraceae</taxon>
        <taxon>Asteroideae</taxon>
        <taxon>Anthemideae</taxon>
        <taxon>Anthemidinae</taxon>
        <taxon>Tanacetum</taxon>
    </lineage>
</organism>
<dbReference type="Pfam" id="PF22936">
    <property type="entry name" value="Pol_BBD"/>
    <property type="match status" value="1"/>
</dbReference>
<comment type="caution">
    <text evidence="4">The sequence shown here is derived from an EMBL/GenBank/DDBJ whole genome shotgun (WGS) entry which is preliminary data.</text>
</comment>
<sequence length="826" mass="95529">MSMTIQSSLKEKLLATQNEAIKEENAPAEMLCGLDQQMKKKGDGSLYYMDRIWVTLIGDIRTMIVGEAYDTRYSIHPGADKMYYDLRDMYWWPGMKKDIATYVSECLTCSKVKAEHQRPSGLLQHPKIPEWKWDKITMDFITKLPSMEKLSRLYIDEIVARDEVPVTDYHPQTDGQSERTIQNLEVMLRACVIDFGGSWDTHLPLAEFSYNNSYHSSIQCAPFEALYGRKCRSLSFRLNSVHDTYYVSNLKKCLADANLHLPLEEIKVDKTLRFVEEREEIMDREVKKLKRSRVPIVKVHWNSKCGPEFTWEREDFIKTKYPNLFSKRVDGSEPSEVKEEFEEEEEEDDLEYFDTFPTREELEYHESILKNPRSPCIRAKIRTGNLNNIKISCMIGHFFKEQAYIDLESIVNVMSSLNYYWIMNTSSVIDHYLGGMVLGKPFVKVLGKPFVKESELVYDKDEGTVMFEKDSERITYKMSHKMERFKNIENLNTDNIPPFIIASNDDEENNGGYVNWHRRKTYLLEDKQIPSIGVFDEEAFGGNTRDLDSIGEEIGQRRNLTRLLMKLGFTAFSISSEDTIDSGLTRFNAIITSLKSLDQDYSGKNHVRKFLRVLPLKWRAKVTSIEEAKDLATLPLDDLIGNLKFYEMILENDGVASKITKEKTRGSLHQEGHFIGECLKPKENKAFVGGVWSNSEDGNEPQNDATCLMVVDSQEVCLKCDLQPNDWIVDSSCTKHMTMNSRLFTTYKEYDGGHVVFGKNLKGKNFRISIYKSGNQIDTPYWRGPIRRIGVAWRGLLETDIRQKDEKSSKNGQNQARNGKAWKRQS</sequence>
<dbReference type="InterPro" id="IPR036397">
    <property type="entry name" value="RNaseH_sf"/>
</dbReference>
<evidence type="ECO:0000313" key="5">
    <source>
        <dbReference type="Proteomes" id="UP001151760"/>
    </source>
</evidence>
<gene>
    <name evidence="4" type="ORF">Tco_1090486</name>
</gene>
<dbReference type="PANTHER" id="PTHR45835:SF99">
    <property type="entry name" value="CHROMO DOMAIN-CONTAINING PROTEIN-RELATED"/>
    <property type="match status" value="1"/>
</dbReference>
<dbReference type="GO" id="GO:0003964">
    <property type="term" value="F:RNA-directed DNA polymerase activity"/>
    <property type="evidence" value="ECO:0007669"/>
    <property type="project" value="UniProtKB-KW"/>
</dbReference>
<dbReference type="Proteomes" id="UP001151760">
    <property type="component" value="Unassembled WGS sequence"/>
</dbReference>